<dbReference type="Pfam" id="PF02386">
    <property type="entry name" value="TrkH"/>
    <property type="match status" value="1"/>
</dbReference>
<evidence type="ECO:0000256" key="4">
    <source>
        <dbReference type="ARBA" id="ARBA00022692"/>
    </source>
</evidence>
<reference evidence="9 10" key="1">
    <citation type="submission" date="2016-06" db="EMBL/GenBank/DDBJ databases">
        <authorList>
            <person name="Haines A.N."/>
            <person name="Council K.R."/>
        </authorList>
    </citation>
    <scope>NUCLEOTIDE SEQUENCE [LARGE SCALE GENOMIC DNA]</scope>
    <source>
        <strain evidence="9 10">SP158-29</strain>
    </source>
</reference>
<keyword evidence="4 8" id="KW-0812">Transmembrane</keyword>
<feature type="transmembrane region" description="Helical" evidence="8">
    <location>
        <begin position="307"/>
        <end position="338"/>
    </location>
</feature>
<dbReference type="RefSeq" id="WP_096633846.1">
    <property type="nucleotide sequence ID" value="NZ_JAYEVX010000005.1"/>
</dbReference>
<feature type="transmembrane region" description="Helical" evidence="8">
    <location>
        <begin position="159"/>
        <end position="176"/>
    </location>
</feature>
<evidence type="ECO:0000256" key="5">
    <source>
        <dbReference type="ARBA" id="ARBA00022989"/>
    </source>
</evidence>
<keyword evidence="3" id="KW-1003">Cell membrane</keyword>
<keyword evidence="2" id="KW-0813">Transport</keyword>
<sequence>MKITKPRSWSITQRLTLSFAIVILVGSILLAMPFSHYANSPDVAYINHLFTAVSMVCVTGLSVVPVADAYNGIGQTISIFLMQIGGLGLVTLIAISTFFINKKLDVANSSLLQSALNREDNIGLKSYLFFAYKLTFFIETTAACIIASDFVPRFGWKNGIFNSIFLAVSAFCNAGFDNFSSSSLKAFIVNPTINLVICTLIISGGIGFTVWNDIYTIIRNTLTDRPRHFKSFFRKISHHTRLVLQTTTIILIAGTLITWFLEKDNPKTIGNYHFLQQIMISFFQTVTMRTAGFATISYTDALAPTNFLYMFQMIIGGAPGGTAGGIKVTTAAIIFLLFKAEFSGLSKVTYHFRTISTKTIKQTTTVAIFFFTVLFIGFLLLIWVEPEIEPIALMFESVSAIGTVGVSMDVTPKLSSMGKIIIMILMFMGRVGPITFLLSLIKGHEKKVNFAEAKILIG</sequence>
<dbReference type="InterPro" id="IPR003445">
    <property type="entry name" value="Cat_transpt"/>
</dbReference>
<name>A0A854WKL5_9STRE</name>
<dbReference type="GO" id="GO:0005886">
    <property type="term" value="C:plasma membrane"/>
    <property type="evidence" value="ECO:0007669"/>
    <property type="project" value="UniProtKB-SubCell"/>
</dbReference>
<feature type="transmembrane region" description="Helical" evidence="8">
    <location>
        <begin position="188"/>
        <end position="211"/>
    </location>
</feature>
<feature type="transmembrane region" description="Helical" evidence="8">
    <location>
        <begin position="15"/>
        <end position="34"/>
    </location>
</feature>
<keyword evidence="6" id="KW-0406">Ion transport</keyword>
<accession>A0A854WKL5</accession>
<evidence type="ECO:0000313" key="10">
    <source>
        <dbReference type="Proteomes" id="UP000217465"/>
    </source>
</evidence>
<feature type="transmembrane region" description="Helical" evidence="8">
    <location>
        <begin position="79"/>
        <end position="100"/>
    </location>
</feature>
<feature type="transmembrane region" description="Helical" evidence="8">
    <location>
        <begin position="359"/>
        <end position="384"/>
    </location>
</feature>
<gene>
    <name evidence="9" type="primary">ktrB</name>
    <name evidence="9" type="ORF">A9Y57_01831</name>
</gene>
<keyword evidence="5 8" id="KW-1133">Transmembrane helix</keyword>
<dbReference type="Proteomes" id="UP000217465">
    <property type="component" value="Unassembled WGS sequence"/>
</dbReference>
<protein>
    <submittedName>
        <fullName evidence="9">Ktr system potassium uptake protein B</fullName>
    </submittedName>
</protein>
<comment type="caution">
    <text evidence="9">The sequence shown here is derived from an EMBL/GenBank/DDBJ whole genome shotgun (WGS) entry which is preliminary data.</text>
</comment>
<feature type="transmembrane region" description="Helical" evidence="8">
    <location>
        <begin position="46"/>
        <end position="67"/>
    </location>
</feature>
<evidence type="ECO:0000256" key="7">
    <source>
        <dbReference type="ARBA" id="ARBA00023136"/>
    </source>
</evidence>
<keyword evidence="7 8" id="KW-0472">Membrane</keyword>
<dbReference type="PANTHER" id="PTHR32024:SF1">
    <property type="entry name" value="KTR SYSTEM POTASSIUM UPTAKE PROTEIN B"/>
    <property type="match status" value="1"/>
</dbReference>
<comment type="subcellular location">
    <subcellularLocation>
        <location evidence="1">Cell membrane</location>
        <topology evidence="1">Multi-pass membrane protein</topology>
    </subcellularLocation>
</comment>
<evidence type="ECO:0000256" key="3">
    <source>
        <dbReference type="ARBA" id="ARBA00022475"/>
    </source>
</evidence>
<dbReference type="AlphaFoldDB" id="A0A854WKL5"/>
<evidence type="ECO:0000313" key="9">
    <source>
        <dbReference type="EMBL" id="PCH11527.1"/>
    </source>
</evidence>
<feature type="transmembrane region" description="Helical" evidence="8">
    <location>
        <begin position="127"/>
        <end position="147"/>
    </location>
</feature>
<evidence type="ECO:0000256" key="8">
    <source>
        <dbReference type="SAM" id="Phobius"/>
    </source>
</evidence>
<evidence type="ECO:0000256" key="1">
    <source>
        <dbReference type="ARBA" id="ARBA00004651"/>
    </source>
</evidence>
<feature type="transmembrane region" description="Helical" evidence="8">
    <location>
        <begin position="420"/>
        <end position="441"/>
    </location>
</feature>
<dbReference type="GO" id="GO:0030001">
    <property type="term" value="P:metal ion transport"/>
    <property type="evidence" value="ECO:0007669"/>
    <property type="project" value="UniProtKB-ARBA"/>
</dbReference>
<proteinExistence type="predicted"/>
<feature type="transmembrane region" description="Helical" evidence="8">
    <location>
        <begin position="242"/>
        <end position="261"/>
    </location>
</feature>
<dbReference type="GO" id="GO:0008324">
    <property type="term" value="F:monoatomic cation transmembrane transporter activity"/>
    <property type="evidence" value="ECO:0007669"/>
    <property type="project" value="InterPro"/>
</dbReference>
<evidence type="ECO:0000256" key="2">
    <source>
        <dbReference type="ARBA" id="ARBA00022448"/>
    </source>
</evidence>
<dbReference type="EMBL" id="NSGR01000009">
    <property type="protein sequence ID" value="PCH11527.1"/>
    <property type="molecule type" value="Genomic_DNA"/>
</dbReference>
<evidence type="ECO:0000256" key="6">
    <source>
        <dbReference type="ARBA" id="ARBA00023065"/>
    </source>
</evidence>
<organism evidence="9 10">
    <name type="scientific">Streptococcus parauberis</name>
    <dbReference type="NCBI Taxonomy" id="1348"/>
    <lineage>
        <taxon>Bacteria</taxon>
        <taxon>Bacillati</taxon>
        <taxon>Bacillota</taxon>
        <taxon>Bacilli</taxon>
        <taxon>Lactobacillales</taxon>
        <taxon>Streptococcaceae</taxon>
        <taxon>Streptococcus</taxon>
    </lineage>
</organism>
<dbReference type="PANTHER" id="PTHR32024">
    <property type="entry name" value="TRK SYSTEM POTASSIUM UPTAKE PROTEIN TRKG-RELATED"/>
    <property type="match status" value="1"/>
</dbReference>